<protein>
    <recommendedName>
        <fullName evidence="2">PI-PLC Y-box domain-containing protein</fullName>
    </recommendedName>
</protein>
<accession>A0A162TXM4</accession>
<dbReference type="GeneID" id="29003601"/>
<proteinExistence type="predicted"/>
<dbReference type="InParanoid" id="A0A162TXM4"/>
<dbReference type="GO" id="GO:0004435">
    <property type="term" value="F:phosphatidylinositol-4,5-bisphosphate phospholipase C activity"/>
    <property type="evidence" value="ECO:0007669"/>
    <property type="project" value="InterPro"/>
</dbReference>
<reference evidence="4" key="1">
    <citation type="submission" date="2015-06" db="EMBL/GenBank/DDBJ databases">
        <title>Expansion of signal transduction pathways in fungi by whole-genome duplication.</title>
        <authorList>
            <consortium name="DOE Joint Genome Institute"/>
            <person name="Corrochano L.M."/>
            <person name="Kuo A."/>
            <person name="Marcet-Houben M."/>
            <person name="Polaino S."/>
            <person name="Salamov A."/>
            <person name="Villalobos J.M."/>
            <person name="Alvarez M.I."/>
            <person name="Avalos J."/>
            <person name="Benito E.P."/>
            <person name="Benoit I."/>
            <person name="Burger G."/>
            <person name="Camino L.P."/>
            <person name="Canovas D."/>
            <person name="Cerda-Olmedo E."/>
            <person name="Cheng J.-F."/>
            <person name="Dominguez A."/>
            <person name="Elias M."/>
            <person name="Eslava A.P."/>
            <person name="Glaser F."/>
            <person name="Grimwood J."/>
            <person name="Gutierrez G."/>
            <person name="Heitman J."/>
            <person name="Henrissat B."/>
            <person name="Iturriaga E.A."/>
            <person name="Lang B.F."/>
            <person name="Lavin J.L."/>
            <person name="Lee S."/>
            <person name="Li W."/>
            <person name="Lindquist E."/>
            <person name="Lopez-Garcia S."/>
            <person name="Luque E.M."/>
            <person name="Marcos A.T."/>
            <person name="Martin J."/>
            <person name="McCluskey K."/>
            <person name="Medina H.R."/>
            <person name="Miralles-Duran A."/>
            <person name="Miyazaki A."/>
            <person name="Munoz-Torres E."/>
            <person name="Oguiza J.A."/>
            <person name="Ohm R."/>
            <person name="Olmedo M."/>
            <person name="Orejas M."/>
            <person name="Ortiz-Castellanos L."/>
            <person name="Pisabarro A.G."/>
            <person name="Rodriguez-Romero J."/>
            <person name="Ruiz-Herrera J."/>
            <person name="Ruiz-Vazquez R."/>
            <person name="Sanz C."/>
            <person name="Schackwitz W."/>
            <person name="Schmutz J."/>
            <person name="Shahriari M."/>
            <person name="Shelest E."/>
            <person name="Silva-Franco F."/>
            <person name="Soanes D."/>
            <person name="Syed K."/>
            <person name="Tagua V.G."/>
            <person name="Talbot N.J."/>
            <person name="Thon M."/>
            <person name="De vries R.P."/>
            <person name="Wiebenga A."/>
            <person name="Yadav J.S."/>
            <person name="Braun E.L."/>
            <person name="Baker S."/>
            <person name="Garre V."/>
            <person name="Horwitz B."/>
            <person name="Torres-Martinez S."/>
            <person name="Idnurm A."/>
            <person name="Herrera-Estrella A."/>
            <person name="Gabaldon T."/>
            <person name="Grigoriev I.V."/>
        </authorList>
    </citation>
    <scope>NUCLEOTIDE SEQUENCE [LARGE SCALE GENOMIC DNA]</scope>
    <source>
        <strain evidence="4">NRRL 1555(-)</strain>
    </source>
</reference>
<dbReference type="GO" id="GO:0035556">
    <property type="term" value="P:intracellular signal transduction"/>
    <property type="evidence" value="ECO:0007669"/>
    <property type="project" value="InterPro"/>
</dbReference>
<keyword evidence="1" id="KW-0732">Signal</keyword>
<dbReference type="OrthoDB" id="2262863at2759"/>
<dbReference type="PROSITE" id="PS50008">
    <property type="entry name" value="PIPLC_Y_DOMAIN"/>
    <property type="match status" value="1"/>
</dbReference>
<dbReference type="RefSeq" id="XP_018289862.1">
    <property type="nucleotide sequence ID" value="XM_018442695.1"/>
</dbReference>
<evidence type="ECO:0000256" key="1">
    <source>
        <dbReference type="SAM" id="SignalP"/>
    </source>
</evidence>
<feature type="chain" id="PRO_5007840116" description="PI-PLC Y-box domain-containing protein" evidence="1">
    <location>
        <begin position="26"/>
        <end position="865"/>
    </location>
</feature>
<evidence type="ECO:0000313" key="3">
    <source>
        <dbReference type="EMBL" id="OAD71822.1"/>
    </source>
</evidence>
<dbReference type="EMBL" id="KV440985">
    <property type="protein sequence ID" value="OAD71822.1"/>
    <property type="molecule type" value="Genomic_DNA"/>
</dbReference>
<keyword evidence="4" id="KW-1185">Reference proteome</keyword>
<dbReference type="VEuPathDB" id="FungiDB:PHYBLDRAFT_72696"/>
<dbReference type="Proteomes" id="UP000077315">
    <property type="component" value="Unassembled WGS sequence"/>
</dbReference>
<dbReference type="PANTHER" id="PTHR31912:SF34">
    <property type="entry name" value="NOTOCHORD-RELATED PROTEIN"/>
    <property type="match status" value="1"/>
</dbReference>
<dbReference type="PANTHER" id="PTHR31912">
    <property type="entry name" value="IP13529P"/>
    <property type="match status" value="1"/>
</dbReference>
<sequence>MLALAESVLMLLMLSFFIRTCKLLASKCKPNGPSHHICLLSCFRTLVLMSLHLLITTELDDDASKLTKVPAKPTKLAMAAISTWRNMMSSVTNLNSPVDEDVDWLNSLLGSCLTWNSNTSTTHPFPDLQSMVLLALVDGDNNMFSCRILKKILFTIRLVLKLQEEAITNGSPFKLSRLDALLNYQSRKKSKLPVLTSIPVTIDLLKNKSVLAYVNMPSDHLKLLATNPVKAKSMFAMPDHMPDQFVCLQQGKKWRTHKNFQQPMFTHNKIDFWSGMLLSLPVALPMPVSFYNVLLPENNHFVHIETKRTSMRVKKLLQVDASPIDIDFCFSVSPRKIDPVLPVHWSLLLVPHFLKRHIPQDLDNLNNKNHFYKVRIAMITLFTNDMLGSWSKQYNPYKSWSMKCAALSFEEKSLIENIYFLSAILKKDGASGMSLLPVFVKDLKMLEAGLVMFSAEDNEHVLVVGPLLWIEADTPCHSELCGLRASTCLTAEKLKDEIHYTGSHASRTKERYQIATSTPDRSSTILDAPLTGKNFKASELSFQYMAMNVLLDLDSFDPSTNTPVEILHNILLGVAKYLVTDLVKVVLKGHPGLLNKLIDSLNEYEKSQGLSRKFTRLLRHCGSFLGRDFKILVQILPIVLATEFVNDNDLSLITPCFVHLGRLCSLVFVRAVNLIQKLYFYDKNCGIEGHKPYTSKPKVQLLTHLPDDLQRFGTALHYETEKGEQFNKHIREHLMHTNRLNTSRDVCLKFAKQAVMRHVIDGGSWMNKDGQREHYGGDTAVFLHENVDKNFQDILFGRLRDFANNNDIDNIADLPPRNNTFGVFVLNESRDQPVHYIIGKVSSLRVEHYRVESSAHGQENNFLLA</sequence>
<evidence type="ECO:0000259" key="2">
    <source>
        <dbReference type="PROSITE" id="PS50008"/>
    </source>
</evidence>
<dbReference type="InterPro" id="IPR001711">
    <property type="entry name" value="PLipase_C_Pinositol-sp_Y"/>
</dbReference>
<evidence type="ECO:0000313" key="4">
    <source>
        <dbReference type="Proteomes" id="UP000077315"/>
    </source>
</evidence>
<dbReference type="GO" id="GO:0006629">
    <property type="term" value="P:lipid metabolic process"/>
    <property type="evidence" value="ECO:0007669"/>
    <property type="project" value="InterPro"/>
</dbReference>
<name>A0A162TXM4_PHYB8</name>
<gene>
    <name evidence="3" type="ORF">PHYBLDRAFT_72696</name>
</gene>
<feature type="domain" description="PI-PLC Y-box" evidence="2">
    <location>
        <begin position="391"/>
        <end position="441"/>
    </location>
</feature>
<organism evidence="3 4">
    <name type="scientific">Phycomyces blakesleeanus (strain ATCC 8743b / DSM 1359 / FGSC 10004 / NBRC 33097 / NRRL 1555)</name>
    <dbReference type="NCBI Taxonomy" id="763407"/>
    <lineage>
        <taxon>Eukaryota</taxon>
        <taxon>Fungi</taxon>
        <taxon>Fungi incertae sedis</taxon>
        <taxon>Mucoromycota</taxon>
        <taxon>Mucoromycotina</taxon>
        <taxon>Mucoromycetes</taxon>
        <taxon>Mucorales</taxon>
        <taxon>Phycomycetaceae</taxon>
        <taxon>Phycomyces</taxon>
    </lineage>
</organism>
<feature type="signal peptide" evidence="1">
    <location>
        <begin position="1"/>
        <end position="25"/>
    </location>
</feature>
<dbReference type="AlphaFoldDB" id="A0A162TXM4"/>